<proteinExistence type="predicted"/>
<evidence type="ECO:0000313" key="4">
    <source>
        <dbReference type="Proteomes" id="UP000553957"/>
    </source>
</evidence>
<evidence type="ECO:0000313" key="1">
    <source>
        <dbReference type="EMBL" id="MBB6570713.1"/>
    </source>
</evidence>
<comment type="caution">
    <text evidence="2">The sequence shown here is derived from an EMBL/GenBank/DDBJ whole genome shotgun (WGS) entry which is preliminary data.</text>
</comment>
<protein>
    <submittedName>
        <fullName evidence="2">Uncharacterized protein</fullName>
    </submittedName>
</protein>
<keyword evidence="3" id="KW-1185">Reference proteome</keyword>
<name>A0A7Y4L5V2_9ACTN</name>
<evidence type="ECO:0000313" key="3">
    <source>
        <dbReference type="Proteomes" id="UP000534306"/>
    </source>
</evidence>
<sequence length="133" mass="14212">MPVNGGEALGVVRYGVERGLIIVEDPASRDGHEDWDPAAGFVSAGPDSIYLSVQPAVDGPIDLVVSDGRYHSPKTAYVYFDGLLRTAGPYVVVRDSDDVLRFSVRRPPGDSRVRVLVDEPGLAAAVHIIISSP</sequence>
<dbReference type="Proteomes" id="UP000553957">
    <property type="component" value="Unassembled WGS sequence"/>
</dbReference>
<evidence type="ECO:0000313" key="2">
    <source>
        <dbReference type="EMBL" id="NOL43856.1"/>
    </source>
</evidence>
<dbReference type="EMBL" id="JACHKF010000001">
    <property type="protein sequence ID" value="MBB6570713.1"/>
    <property type="molecule type" value="Genomic_DNA"/>
</dbReference>
<accession>A0A7Y4L5V2</accession>
<gene>
    <name evidence="1" type="ORF">HNR71_006350</name>
    <name evidence="2" type="ORF">HPO96_26765</name>
</gene>
<dbReference type="RefSeq" id="WP_171677099.1">
    <property type="nucleotide sequence ID" value="NZ_BAAAGT010000011.1"/>
</dbReference>
<organism evidence="2 3">
    <name type="scientific">Kribbella sandramycini</name>
    <dbReference type="NCBI Taxonomy" id="60450"/>
    <lineage>
        <taxon>Bacteria</taxon>
        <taxon>Bacillati</taxon>
        <taxon>Actinomycetota</taxon>
        <taxon>Actinomycetes</taxon>
        <taxon>Propionibacteriales</taxon>
        <taxon>Kribbellaceae</taxon>
        <taxon>Kribbella</taxon>
    </lineage>
</organism>
<dbReference type="EMBL" id="JABJRC010000007">
    <property type="protein sequence ID" value="NOL43856.1"/>
    <property type="molecule type" value="Genomic_DNA"/>
</dbReference>
<reference evidence="1 4" key="2">
    <citation type="submission" date="2020-08" db="EMBL/GenBank/DDBJ databases">
        <title>Sequencing the genomes of 1000 actinobacteria strains.</title>
        <authorList>
            <person name="Klenk H.-P."/>
        </authorList>
    </citation>
    <scope>NUCLEOTIDE SEQUENCE [LARGE SCALE GENOMIC DNA]</scope>
    <source>
        <strain evidence="1 4">DSM 15626</strain>
    </source>
</reference>
<dbReference type="AlphaFoldDB" id="A0A7Y4L5V2"/>
<reference evidence="2 3" key="1">
    <citation type="submission" date="2020-05" db="EMBL/GenBank/DDBJ databases">
        <title>Genome sequence of Kribbella sandramycini ATCC 39419.</title>
        <authorList>
            <person name="Maclea K.S."/>
            <person name="Fair J.L."/>
        </authorList>
    </citation>
    <scope>NUCLEOTIDE SEQUENCE [LARGE SCALE GENOMIC DNA]</scope>
    <source>
        <strain evidence="2 3">ATCC 39419</strain>
    </source>
</reference>
<dbReference type="Proteomes" id="UP000534306">
    <property type="component" value="Unassembled WGS sequence"/>
</dbReference>